<gene>
    <name evidence="4" type="ORF">SK128_001373</name>
</gene>
<evidence type="ECO:0000256" key="3">
    <source>
        <dbReference type="SAM" id="MobiDB-lite"/>
    </source>
</evidence>
<feature type="region of interest" description="Disordered" evidence="3">
    <location>
        <begin position="368"/>
        <end position="388"/>
    </location>
</feature>
<dbReference type="InterPro" id="IPR051217">
    <property type="entry name" value="Insect_Cuticle_Struc_Prot"/>
</dbReference>
<keyword evidence="1 2" id="KW-0193">Cuticle</keyword>
<feature type="region of interest" description="Disordered" evidence="3">
    <location>
        <begin position="217"/>
        <end position="236"/>
    </location>
</feature>
<feature type="region of interest" description="Disordered" evidence="3">
    <location>
        <begin position="190"/>
        <end position="212"/>
    </location>
</feature>
<dbReference type="Pfam" id="PF00379">
    <property type="entry name" value="Chitin_bind_4"/>
    <property type="match status" value="1"/>
</dbReference>
<accession>A0AAN8ZUW1</accession>
<feature type="compositionally biased region" description="Polar residues" evidence="3">
    <location>
        <begin position="463"/>
        <end position="475"/>
    </location>
</feature>
<feature type="compositionally biased region" description="Polar residues" evidence="3">
    <location>
        <begin position="227"/>
        <end position="236"/>
    </location>
</feature>
<feature type="compositionally biased region" description="Pro residues" evidence="3">
    <location>
        <begin position="601"/>
        <end position="611"/>
    </location>
</feature>
<feature type="region of interest" description="Disordered" evidence="3">
    <location>
        <begin position="524"/>
        <end position="549"/>
    </location>
</feature>
<evidence type="ECO:0000256" key="2">
    <source>
        <dbReference type="PROSITE-ProRule" id="PRU00497"/>
    </source>
</evidence>
<evidence type="ECO:0000256" key="1">
    <source>
        <dbReference type="ARBA" id="ARBA00022460"/>
    </source>
</evidence>
<dbReference type="AlphaFoldDB" id="A0AAN8ZUW1"/>
<dbReference type="PROSITE" id="PS51155">
    <property type="entry name" value="CHIT_BIND_RR_2"/>
    <property type="match status" value="1"/>
</dbReference>
<dbReference type="EMBL" id="JAXCGZ010021160">
    <property type="protein sequence ID" value="KAK7057040.1"/>
    <property type="molecule type" value="Genomic_DNA"/>
</dbReference>
<proteinExistence type="predicted"/>
<evidence type="ECO:0000313" key="4">
    <source>
        <dbReference type="EMBL" id="KAK7057040.1"/>
    </source>
</evidence>
<dbReference type="PANTHER" id="PTHR12236">
    <property type="entry name" value="STRUCTURAL CONTITUENT OF CUTICLE"/>
    <property type="match status" value="1"/>
</dbReference>
<protein>
    <submittedName>
        <fullName evidence="4">Uncharacterized protein</fullName>
    </submittedName>
</protein>
<feature type="region of interest" description="Disordered" evidence="3">
    <location>
        <begin position="574"/>
        <end position="614"/>
    </location>
</feature>
<dbReference type="GO" id="GO:0005615">
    <property type="term" value="C:extracellular space"/>
    <property type="evidence" value="ECO:0007669"/>
    <property type="project" value="TreeGrafter"/>
</dbReference>
<keyword evidence="5" id="KW-1185">Reference proteome</keyword>
<dbReference type="Proteomes" id="UP001381693">
    <property type="component" value="Unassembled WGS sequence"/>
</dbReference>
<evidence type="ECO:0000313" key="5">
    <source>
        <dbReference type="Proteomes" id="UP001381693"/>
    </source>
</evidence>
<comment type="caution">
    <text evidence="4">The sequence shown here is derived from an EMBL/GenBank/DDBJ whole genome shotgun (WGS) entry which is preliminary data.</text>
</comment>
<dbReference type="InterPro" id="IPR000618">
    <property type="entry name" value="Insect_cuticle"/>
</dbReference>
<name>A0AAN8ZUW1_HALRR</name>
<feature type="region of interest" description="Disordered" evidence="3">
    <location>
        <begin position="455"/>
        <end position="475"/>
    </location>
</feature>
<reference evidence="4 5" key="1">
    <citation type="submission" date="2023-11" db="EMBL/GenBank/DDBJ databases">
        <title>Halocaridina rubra genome assembly.</title>
        <authorList>
            <person name="Smith C."/>
        </authorList>
    </citation>
    <scope>NUCLEOTIDE SEQUENCE [LARGE SCALE GENOMIC DNA]</scope>
    <source>
        <strain evidence="4">EP-1</strain>
        <tissue evidence="4">Whole</tissue>
    </source>
</reference>
<dbReference type="GO" id="GO:0031012">
    <property type="term" value="C:extracellular matrix"/>
    <property type="evidence" value="ECO:0007669"/>
    <property type="project" value="TreeGrafter"/>
</dbReference>
<feature type="region of interest" description="Disordered" evidence="3">
    <location>
        <begin position="271"/>
        <end position="298"/>
    </location>
</feature>
<feature type="compositionally biased region" description="Low complexity" evidence="3">
    <location>
        <begin position="525"/>
        <end position="542"/>
    </location>
</feature>
<organism evidence="4 5">
    <name type="scientific">Halocaridina rubra</name>
    <name type="common">Hawaiian red shrimp</name>
    <dbReference type="NCBI Taxonomy" id="373956"/>
    <lineage>
        <taxon>Eukaryota</taxon>
        <taxon>Metazoa</taxon>
        <taxon>Ecdysozoa</taxon>
        <taxon>Arthropoda</taxon>
        <taxon>Crustacea</taxon>
        <taxon>Multicrustacea</taxon>
        <taxon>Malacostraca</taxon>
        <taxon>Eumalacostraca</taxon>
        <taxon>Eucarida</taxon>
        <taxon>Decapoda</taxon>
        <taxon>Pleocyemata</taxon>
        <taxon>Caridea</taxon>
        <taxon>Atyoidea</taxon>
        <taxon>Atyidae</taxon>
        <taxon>Halocaridina</taxon>
    </lineage>
</organism>
<sequence length="628" mass="67435">MDTDGAVCWIGTSKSQHFNNNNNGGFNGNNVNNFNSVNDINSLNSLDNSLSGGQVFQKQISAGNNNENVGSAKFNFTYQVKQPMYGNFYGHSSTRNGDREEGRYFVLLPDRRLMTVQYVADSTGYHPKITYSSIEGMQMFQNFLFPPEAKGSFGANTFGTRTSSLTTERTTVPPLFAAFSTTPGLRGVVSSVNSPNQSKATTSNTTPSNVFQFTTTTYSPPRATPTPRLTSNINPLTTPFAKITPIRPRSTEAFFGIASTVRPVTVTAPVSPLSSRLTTPRGGRPFLFSTGKTESSGKQVTSATRANSNPAITVPSFNYLPPPPAENTNVNGNSDTGIFNIDSGLTSQNQILNTNNRNKDNSLMSTRENGISLNNNKPNLSGSTGQPTFPQLNGGNNLSGNIGTQSTTATFNSIDIATGYLPPKQNSNEQNNFKQEATGNEILFNNGFSFFESKKLTPKPSVGGQTSRTRTQNPTRQPLALPINRLTTANVHFTLATIPPPITTTTFSQLTTGIPLALAQPQGRTTVFQSTQTPSTTSPSRTTTDHEYDKDAGPAYIPVPGLTSLVVDAPLPAGSSGQKAGISVRKSSAQKNTQVPATTLQPPPPPPPPVLPRAKQLSPFFEFFKIKS</sequence>
<dbReference type="GO" id="GO:0042302">
    <property type="term" value="F:structural constituent of cuticle"/>
    <property type="evidence" value="ECO:0007669"/>
    <property type="project" value="UniProtKB-UniRule"/>
</dbReference>
<dbReference type="PANTHER" id="PTHR12236:SF98">
    <property type="entry name" value="CUTICULAR PROTEIN 56F"/>
    <property type="match status" value="1"/>
</dbReference>